<protein>
    <submittedName>
        <fullName evidence="1">Uncharacterized protein</fullName>
    </submittedName>
</protein>
<dbReference type="OMA" id="QRYLRHW"/>
<dbReference type="STRING" id="52586.A0A0B1PDE7"/>
<dbReference type="GO" id="GO:0032543">
    <property type="term" value="P:mitochondrial translation"/>
    <property type="evidence" value="ECO:0007669"/>
    <property type="project" value="InterPro"/>
</dbReference>
<reference evidence="1 2" key="1">
    <citation type="journal article" date="2014" name="BMC Genomics">
        <title>Adaptive genomic structural variation in the grape powdery mildew pathogen, Erysiphe necator.</title>
        <authorList>
            <person name="Jones L."/>
            <person name="Riaz S."/>
            <person name="Morales-Cruz A."/>
            <person name="Amrine K.C."/>
            <person name="McGuire B."/>
            <person name="Gubler W.D."/>
            <person name="Walker M.A."/>
            <person name="Cantu D."/>
        </authorList>
    </citation>
    <scope>NUCLEOTIDE SEQUENCE [LARGE SCALE GENOMIC DNA]</scope>
    <source>
        <strain evidence="2">c</strain>
    </source>
</reference>
<sequence>MPRPLRLSRGRALRHWTIARAWSLWEKKKKMQANLELQRLYQNMQLAMEVLRNLDDGTTSSGTTGSRLFRIALEKKGIYNVGAIPIEYARQQTETPSLVPWDHNWKR</sequence>
<dbReference type="GO" id="GO:0005739">
    <property type="term" value="C:mitochondrion"/>
    <property type="evidence" value="ECO:0007669"/>
    <property type="project" value="GOC"/>
</dbReference>
<evidence type="ECO:0000313" key="2">
    <source>
        <dbReference type="Proteomes" id="UP000030854"/>
    </source>
</evidence>
<dbReference type="AlphaFoldDB" id="A0A0B1PDE7"/>
<name>A0A0B1PDE7_UNCNE</name>
<dbReference type="GO" id="GO:0003735">
    <property type="term" value="F:structural constituent of ribosome"/>
    <property type="evidence" value="ECO:0007669"/>
    <property type="project" value="InterPro"/>
</dbReference>
<dbReference type="HOGENOM" id="CLU_090382_2_1_1"/>
<keyword evidence="2" id="KW-1185">Reference proteome</keyword>
<accession>A0A0B1PDE7</accession>
<dbReference type="InterPro" id="IPR042831">
    <property type="entry name" value="Ribosomal_mL40_fung"/>
</dbReference>
<dbReference type="Proteomes" id="UP000030854">
    <property type="component" value="Unassembled WGS sequence"/>
</dbReference>
<comment type="caution">
    <text evidence="1">The sequence shown here is derived from an EMBL/GenBank/DDBJ whole genome shotgun (WGS) entry which is preliminary data.</text>
</comment>
<gene>
    <name evidence="1" type="ORF">EV44_g2016</name>
</gene>
<dbReference type="PANTHER" id="PTHR39150:SF1">
    <property type="entry name" value="LARGE RIBOSOMAL SUBUNIT PROTEIN ML40"/>
    <property type="match status" value="1"/>
</dbReference>
<evidence type="ECO:0000313" key="1">
    <source>
        <dbReference type="EMBL" id="KHJ34679.1"/>
    </source>
</evidence>
<dbReference type="PANTHER" id="PTHR39150">
    <property type="entry name" value="54S RIBOSOMAL PROTEIN L28, MITOCHONDRIAL"/>
    <property type="match status" value="1"/>
</dbReference>
<dbReference type="EMBL" id="JNVN01000754">
    <property type="protein sequence ID" value="KHJ34679.1"/>
    <property type="molecule type" value="Genomic_DNA"/>
</dbReference>
<dbReference type="Gene3D" id="6.10.250.3440">
    <property type="match status" value="1"/>
</dbReference>
<organism evidence="1 2">
    <name type="scientific">Uncinula necator</name>
    <name type="common">Grape powdery mildew</name>
    <dbReference type="NCBI Taxonomy" id="52586"/>
    <lineage>
        <taxon>Eukaryota</taxon>
        <taxon>Fungi</taxon>
        <taxon>Dikarya</taxon>
        <taxon>Ascomycota</taxon>
        <taxon>Pezizomycotina</taxon>
        <taxon>Leotiomycetes</taxon>
        <taxon>Erysiphales</taxon>
        <taxon>Erysiphaceae</taxon>
        <taxon>Erysiphe</taxon>
    </lineage>
</organism>
<proteinExistence type="predicted"/>